<evidence type="ECO:0000313" key="2">
    <source>
        <dbReference type="Proteomes" id="UP000308092"/>
    </source>
</evidence>
<organism evidence="1 2">
    <name type="scientific">Aspergillus tanneri</name>
    <dbReference type="NCBI Taxonomy" id="1220188"/>
    <lineage>
        <taxon>Eukaryota</taxon>
        <taxon>Fungi</taxon>
        <taxon>Dikarya</taxon>
        <taxon>Ascomycota</taxon>
        <taxon>Pezizomycotina</taxon>
        <taxon>Eurotiomycetes</taxon>
        <taxon>Eurotiomycetidae</taxon>
        <taxon>Eurotiales</taxon>
        <taxon>Aspergillaceae</taxon>
        <taxon>Aspergillus</taxon>
        <taxon>Aspergillus subgen. Circumdati</taxon>
    </lineage>
</organism>
<accession>A0A4S3JAF8</accession>
<dbReference type="Proteomes" id="UP000308092">
    <property type="component" value="Unassembled WGS sequence"/>
</dbReference>
<gene>
    <name evidence="1" type="ORF">EYZ11_008611</name>
</gene>
<evidence type="ECO:0008006" key="3">
    <source>
        <dbReference type="Google" id="ProtNLM"/>
    </source>
</evidence>
<dbReference type="STRING" id="1220188.A0A4S3JAF8"/>
<sequence>MPLLSGAASASVLPRSGSVHISTEQIEAIAPTSSSCDSPPSPGECATAEQAAKNIAASFETYRVTSLAEQAAVIGLMAFESGDFKYNRNHYPGVPGQGTSIPDIADKLAQVGSDPAGVLDILLNDEAYDFGSGAWFLTTQCTQHVRTQLQSGSEAGWAAYISSCVGTGANEARKAYWTRAVQALRAQGY</sequence>
<dbReference type="AlphaFoldDB" id="A0A4S3JAF8"/>
<dbReference type="EMBL" id="SOSA01000372">
    <property type="protein sequence ID" value="THC91925.1"/>
    <property type="molecule type" value="Genomic_DNA"/>
</dbReference>
<proteinExistence type="predicted"/>
<protein>
    <recommendedName>
        <fullName evidence="3">Transglycosylase SLT domain-containing protein</fullName>
    </recommendedName>
</protein>
<keyword evidence="2" id="KW-1185">Reference proteome</keyword>
<evidence type="ECO:0000313" key="1">
    <source>
        <dbReference type="EMBL" id="THC91925.1"/>
    </source>
</evidence>
<dbReference type="VEuPathDB" id="FungiDB:EYZ11_008611"/>
<comment type="caution">
    <text evidence="1">The sequence shown here is derived from an EMBL/GenBank/DDBJ whole genome shotgun (WGS) entry which is preliminary data.</text>
</comment>
<reference evidence="1 2" key="1">
    <citation type="submission" date="2019-03" db="EMBL/GenBank/DDBJ databases">
        <title>The genome sequence of a newly discovered highly antifungal drug resistant Aspergillus species, Aspergillus tanneri NIH 1004.</title>
        <authorList>
            <person name="Mounaud S."/>
            <person name="Singh I."/>
            <person name="Joardar V."/>
            <person name="Pakala S."/>
            <person name="Pakala S."/>
            <person name="Venepally P."/>
            <person name="Hoover J."/>
            <person name="Nierman W."/>
            <person name="Chung J."/>
            <person name="Losada L."/>
        </authorList>
    </citation>
    <scope>NUCLEOTIDE SEQUENCE [LARGE SCALE GENOMIC DNA]</scope>
    <source>
        <strain evidence="1 2">NIH1004</strain>
    </source>
</reference>
<name>A0A4S3JAF8_9EURO</name>